<comment type="similarity">
    <text evidence="1">Belongs to the iron-sulfur cluster assembly SufBD family.</text>
</comment>
<dbReference type="RefSeq" id="WP_265787518.1">
    <property type="nucleotide sequence ID" value="NZ_BAABRS010000001.1"/>
</dbReference>
<evidence type="ECO:0000256" key="1">
    <source>
        <dbReference type="ARBA" id="ARBA00043967"/>
    </source>
</evidence>
<dbReference type="InterPro" id="IPR037284">
    <property type="entry name" value="SUF_FeS_clus_asmbl_SufBD_sf"/>
</dbReference>
<dbReference type="Proteomes" id="UP001207337">
    <property type="component" value="Unassembled WGS sequence"/>
</dbReference>
<dbReference type="Pfam" id="PF19295">
    <property type="entry name" value="SufBD_N"/>
    <property type="match status" value="1"/>
</dbReference>
<sequence>MAKVKQQQKERTFLKDLLDYQGALNGKSKYLDEVRLKGAETVRNTPFPTKKLEDWKFISLRDLYKDTYKLASELEVNVPDISSHYLPESQDSRLVFINGSFSAEHSSTEALPDEVVIGNIASLVEEDNELLEKHLNKYLDANFDGEIFSAFNSAFLKDGAFVYIPEGKKVEAPIHFLYIQTDADEHYFTTSRSVVVADKESEVTIVEDHIGLGDNKYFNLPVVEVNAEEESYVKHTKIQRDSKEAIHIARTAAFVAKHANYESYTITRGAKLSRNEPRISQRDEEVEFTVDGLVLIDGDQVSDTHSVMDHRFSHCDSHQLHKCVINGKAHSVFNGKIFVRRDAQKIESFQENRNLLLSRKGLVNTKPQLEIFADDVVCTHGATVGQLEEDELFYLKSRGLNEEKARELLIYAFALETIENITVDSVQELLVQEVHNFTNNQLDSQLVA</sequence>
<dbReference type="SUPFAM" id="SSF101960">
    <property type="entry name" value="Stabilizer of iron transporter SufD"/>
    <property type="match status" value="1"/>
</dbReference>
<evidence type="ECO:0000259" key="2">
    <source>
        <dbReference type="Pfam" id="PF01458"/>
    </source>
</evidence>
<dbReference type="InterPro" id="IPR011542">
    <property type="entry name" value="SUF_FeS_clus_asmbl_SufD"/>
</dbReference>
<feature type="domain" description="SUF system FeS cluster assembly SufBD core" evidence="2">
    <location>
        <begin position="187"/>
        <end position="413"/>
    </location>
</feature>
<dbReference type="Pfam" id="PF01458">
    <property type="entry name" value="SUFBD_core"/>
    <property type="match status" value="1"/>
</dbReference>
<protein>
    <submittedName>
        <fullName evidence="4">Fe-S cluster assembly protein SufD</fullName>
    </submittedName>
</protein>
<dbReference type="InterPro" id="IPR045595">
    <property type="entry name" value="SufBD_N"/>
</dbReference>
<evidence type="ECO:0000313" key="4">
    <source>
        <dbReference type="EMBL" id="MCW9711933.1"/>
    </source>
</evidence>
<feature type="domain" description="SUF system FeS cluster assembly SufBD N-terminal" evidence="3">
    <location>
        <begin position="26"/>
        <end position="175"/>
    </location>
</feature>
<dbReference type="InterPro" id="IPR000825">
    <property type="entry name" value="SUF_FeS_clus_asmbl_SufBD_core"/>
</dbReference>
<keyword evidence="5" id="KW-1185">Reference proteome</keyword>
<dbReference type="PANTHER" id="PTHR43575">
    <property type="entry name" value="PROTEIN ABCI7, CHLOROPLASTIC"/>
    <property type="match status" value="1"/>
</dbReference>
<dbReference type="EMBL" id="JAJNDC010000001">
    <property type="protein sequence ID" value="MCW9711933.1"/>
    <property type="molecule type" value="Genomic_DNA"/>
</dbReference>
<dbReference type="NCBIfam" id="TIGR01981">
    <property type="entry name" value="sufD"/>
    <property type="match status" value="1"/>
</dbReference>
<proteinExistence type="inferred from homology"/>
<evidence type="ECO:0000259" key="3">
    <source>
        <dbReference type="Pfam" id="PF19295"/>
    </source>
</evidence>
<evidence type="ECO:0000313" key="5">
    <source>
        <dbReference type="Proteomes" id="UP001207337"/>
    </source>
</evidence>
<accession>A0ABT3PVR2</accession>
<name>A0ABT3PVR2_9BACT</name>
<comment type="caution">
    <text evidence="4">The sequence shown here is derived from an EMBL/GenBank/DDBJ whole genome shotgun (WGS) entry which is preliminary data.</text>
</comment>
<gene>
    <name evidence="4" type="primary">sufD</name>
    <name evidence="4" type="ORF">LQ318_03355</name>
</gene>
<dbReference type="PANTHER" id="PTHR43575:SF1">
    <property type="entry name" value="PROTEIN ABCI7, CHLOROPLASTIC"/>
    <property type="match status" value="1"/>
</dbReference>
<reference evidence="4 5" key="1">
    <citation type="submission" date="2021-11" db="EMBL/GenBank/DDBJ databases">
        <title>Aliifidinibius sp. nov., a new bacterium isolated from saline soil.</title>
        <authorList>
            <person name="Galisteo C."/>
            <person name="De La Haba R."/>
            <person name="Sanchez-Porro C."/>
            <person name="Ventosa A."/>
        </authorList>
    </citation>
    <scope>NUCLEOTIDE SEQUENCE [LARGE SCALE GENOMIC DNA]</scope>
    <source>
        <strain evidence="4 5">KACC 190600</strain>
    </source>
</reference>
<dbReference type="InterPro" id="IPR055346">
    <property type="entry name" value="Fe-S_cluster_assembly_SufBD"/>
</dbReference>
<organism evidence="4 5">
    <name type="scientific">Fodinibius salicampi</name>
    <dbReference type="NCBI Taxonomy" id="1920655"/>
    <lineage>
        <taxon>Bacteria</taxon>
        <taxon>Pseudomonadati</taxon>
        <taxon>Balneolota</taxon>
        <taxon>Balneolia</taxon>
        <taxon>Balneolales</taxon>
        <taxon>Balneolaceae</taxon>
        <taxon>Fodinibius</taxon>
    </lineage>
</organism>